<feature type="coiled-coil region" evidence="5">
    <location>
        <begin position="431"/>
        <end position="486"/>
    </location>
</feature>
<dbReference type="GO" id="GO:0005794">
    <property type="term" value="C:Golgi apparatus"/>
    <property type="evidence" value="ECO:0007669"/>
    <property type="project" value="TreeGrafter"/>
</dbReference>
<keyword evidence="3" id="KW-0597">Phosphoprotein</keyword>
<dbReference type="PANTHER" id="PTHR18902:SF25">
    <property type="entry name" value="GRIP AND COILED-COIL DOMAIN-CONTAINING PROTEIN 2"/>
    <property type="match status" value="1"/>
</dbReference>
<reference evidence="6" key="1">
    <citation type="submission" date="2025-08" db="UniProtKB">
        <authorList>
            <consortium name="Ensembl"/>
        </authorList>
    </citation>
    <scope>IDENTIFICATION</scope>
</reference>
<feature type="coiled-coil region" evidence="5">
    <location>
        <begin position="510"/>
        <end position="777"/>
    </location>
</feature>
<protein>
    <recommendedName>
        <fullName evidence="8">GRIP domain-containing protein</fullName>
    </recommendedName>
</protein>
<evidence type="ECO:0000256" key="3">
    <source>
        <dbReference type="ARBA" id="ARBA00022553"/>
    </source>
</evidence>
<feature type="coiled-coil region" evidence="5">
    <location>
        <begin position="248"/>
        <end position="314"/>
    </location>
</feature>
<proteinExistence type="predicted"/>
<evidence type="ECO:0000256" key="4">
    <source>
        <dbReference type="ARBA" id="ARBA00023054"/>
    </source>
</evidence>
<dbReference type="GeneTree" id="ENSGT00940000168128"/>
<comment type="subcellular location">
    <subcellularLocation>
        <location evidence="1">Cytoplasm</location>
    </subcellularLocation>
</comment>
<dbReference type="Proteomes" id="UP000264800">
    <property type="component" value="Unplaced"/>
</dbReference>
<dbReference type="GO" id="GO:0034499">
    <property type="term" value="P:late endosome to Golgi transport"/>
    <property type="evidence" value="ECO:0007669"/>
    <property type="project" value="TreeGrafter"/>
</dbReference>
<dbReference type="InterPro" id="IPR051841">
    <property type="entry name" value="MT-Golgi_org_protein"/>
</dbReference>
<dbReference type="PANTHER" id="PTHR18902">
    <property type="entry name" value="NUCLEAR MITOTIC APPARATUS PROTEIN 1-RELATED"/>
    <property type="match status" value="1"/>
</dbReference>
<evidence type="ECO:0000256" key="5">
    <source>
        <dbReference type="SAM" id="Coils"/>
    </source>
</evidence>
<feature type="coiled-coil region" evidence="5">
    <location>
        <begin position="348"/>
        <end position="375"/>
    </location>
</feature>
<keyword evidence="7" id="KW-1185">Reference proteome</keyword>
<name>A0A3Q2ZSP8_KRYMA</name>
<evidence type="ECO:0000256" key="2">
    <source>
        <dbReference type="ARBA" id="ARBA00022490"/>
    </source>
</evidence>
<evidence type="ECO:0000256" key="1">
    <source>
        <dbReference type="ARBA" id="ARBA00004496"/>
    </source>
</evidence>
<dbReference type="OMA" id="DAYTENQ"/>
<sequence length="848" mass="97570">MTTQKLDTLSKDDLIKYAKKQMAVMQKMKSRCSGLYCRISSFVQEDLTVLQSEHESVMEDQQKKIETLECSIEESRSKHQEEVAYFQKLLKQREERDRERECEREKERKTDCDSAEGVRRCLEAQLETIQAELKANQERNSQEIAELRENYQRELTKAQQDVENLKEDLAQKSQQHEEEMRALEEDWEIERERLLLLTEELTEQLALKGTAEVQLQDVQEEDEESTRGSGIAKMLALSECRQADTSNGDGEEAEISRLRAALDDLQSKNTMFQDELTLLSNVKGELEAELDRAKEEFQMEKEELEFKINELQMVVSPSAESVATLDSVPGEEKHSVVSSSDDQKGLNVEEDLKLKEELKAQCEGLARERDSAVAECHHMRGILQSVETELGEKTKNFVQQYNLLVRKTEGSPVESSAEEQTSLTCELKQSVEVLTRQNEEILSQLKTKENLIQDLGEQVNTLTEEKDKLQHLLKLKEDEMQNLSDVKTKDTEKLLEETAREAHLIREEKDTELENLKIKTENEVKHLKEEKEKVEGSLNEKLVIQEERCSTLDLTVKELSTEKSNLLQELEQALSKLSKAQEDSELLGSKLAELEAQMEQGASEKQHLEAKLKSLTEEAEQASASVQTLRENQAEVLKKSTDEVVELRTRVDELEKERGLLKSSLEEADAERRTEELQKDFQAHIEDLEKERDMLRRNLEEMVKDAEGLQKDLQDMKSANEKIIDENQKLQARVSVGKDKKEEEEMGRKMESVEKNIEELRRQLTEKDSLISQLTSEITALQVDELSHLAKIVIYCLFFQVQALREEVESLKAEREKTNSSMKDIIHGAEGYKVLSTYLVHPGYLPST</sequence>
<dbReference type="Ensembl" id="ENSKMAT00000001282.1">
    <property type="protein sequence ID" value="ENSKMAP00000001244.1"/>
    <property type="gene ID" value="ENSKMAG00000000966.1"/>
</dbReference>
<dbReference type="STRING" id="37003.ENSKMAP00000001244"/>
<organism evidence="6 7">
    <name type="scientific">Kryptolebias marmoratus</name>
    <name type="common">Mangrove killifish</name>
    <name type="synonym">Rivulus marmoratus</name>
    <dbReference type="NCBI Taxonomy" id="37003"/>
    <lineage>
        <taxon>Eukaryota</taxon>
        <taxon>Metazoa</taxon>
        <taxon>Chordata</taxon>
        <taxon>Craniata</taxon>
        <taxon>Vertebrata</taxon>
        <taxon>Euteleostomi</taxon>
        <taxon>Actinopterygii</taxon>
        <taxon>Neopterygii</taxon>
        <taxon>Teleostei</taxon>
        <taxon>Neoteleostei</taxon>
        <taxon>Acanthomorphata</taxon>
        <taxon>Ovalentaria</taxon>
        <taxon>Atherinomorphae</taxon>
        <taxon>Cyprinodontiformes</taxon>
        <taxon>Rivulidae</taxon>
        <taxon>Kryptolebias</taxon>
    </lineage>
</organism>
<accession>A0A3Q2ZSP8</accession>
<feature type="coiled-coil region" evidence="5">
    <location>
        <begin position="112"/>
        <end position="193"/>
    </location>
</feature>
<evidence type="ECO:0000313" key="7">
    <source>
        <dbReference type="Proteomes" id="UP000264800"/>
    </source>
</evidence>
<keyword evidence="4 5" id="KW-0175">Coiled coil</keyword>
<evidence type="ECO:0008006" key="8">
    <source>
        <dbReference type="Google" id="ProtNLM"/>
    </source>
</evidence>
<keyword evidence="2" id="KW-0963">Cytoplasm</keyword>
<evidence type="ECO:0000313" key="6">
    <source>
        <dbReference type="Ensembl" id="ENSKMAP00000001244.1"/>
    </source>
</evidence>
<reference evidence="6" key="2">
    <citation type="submission" date="2025-09" db="UniProtKB">
        <authorList>
            <consortium name="Ensembl"/>
        </authorList>
    </citation>
    <scope>IDENTIFICATION</scope>
</reference>
<dbReference type="AlphaFoldDB" id="A0A3Q2ZSP8"/>